<dbReference type="AlphaFoldDB" id="C4GLP1"/>
<sequence length="45" mass="5119">MLSLSQRQPETFGTSLTCLRLSLPPRHKMVFQAALIPQRQPETPL</sequence>
<evidence type="ECO:0000313" key="1">
    <source>
        <dbReference type="EMBL" id="EEP67042.1"/>
    </source>
</evidence>
<name>C4GLP1_9NEIS</name>
<gene>
    <name evidence="1" type="ORF">GCWU000324_02612</name>
</gene>
<keyword evidence="2" id="KW-1185">Reference proteome</keyword>
<comment type="caution">
    <text evidence="1">The sequence shown here is derived from an EMBL/GenBank/DDBJ whole genome shotgun (WGS) entry which is preliminary data.</text>
</comment>
<accession>C4GLP1</accession>
<reference evidence="1" key="1">
    <citation type="submission" date="2009-04" db="EMBL/GenBank/DDBJ databases">
        <authorList>
            <person name="Weinstock G."/>
            <person name="Sodergren E."/>
            <person name="Clifton S."/>
            <person name="Fulton L."/>
            <person name="Fulton B."/>
            <person name="Courtney L."/>
            <person name="Fronick C."/>
            <person name="Harrison M."/>
            <person name="Strong C."/>
            <person name="Farmer C."/>
            <person name="Delahaunty K."/>
            <person name="Markovic C."/>
            <person name="Hall O."/>
            <person name="Minx P."/>
            <person name="Tomlinson C."/>
            <person name="Mitreva M."/>
            <person name="Nelson J."/>
            <person name="Hou S."/>
            <person name="Wollam A."/>
            <person name="Pepin K.H."/>
            <person name="Johnson M."/>
            <person name="Bhonagiri V."/>
            <person name="Nash W.E."/>
            <person name="Warren W."/>
            <person name="Chinwalla A."/>
            <person name="Mardis E.R."/>
            <person name="Wilson R.K."/>
        </authorList>
    </citation>
    <scope>NUCLEOTIDE SEQUENCE [LARGE SCALE GENOMIC DNA]</scope>
    <source>
        <strain evidence="1">ATCC 51147</strain>
    </source>
</reference>
<proteinExistence type="predicted"/>
<dbReference type="STRING" id="629741.GCWU000324_02612"/>
<dbReference type="EMBL" id="ACJW02000005">
    <property type="protein sequence ID" value="EEP67042.1"/>
    <property type="molecule type" value="Genomic_DNA"/>
</dbReference>
<organism evidence="1 2">
    <name type="scientific">Kingella oralis ATCC 51147</name>
    <dbReference type="NCBI Taxonomy" id="629741"/>
    <lineage>
        <taxon>Bacteria</taxon>
        <taxon>Pseudomonadati</taxon>
        <taxon>Pseudomonadota</taxon>
        <taxon>Betaproteobacteria</taxon>
        <taxon>Neisseriales</taxon>
        <taxon>Neisseriaceae</taxon>
        <taxon>Kingella</taxon>
    </lineage>
</organism>
<protein>
    <submittedName>
        <fullName evidence="1">Uncharacterized protein</fullName>
    </submittedName>
</protein>
<dbReference type="HOGENOM" id="CLU_3200927_0_0_4"/>
<dbReference type="Proteomes" id="UP000003009">
    <property type="component" value="Unassembled WGS sequence"/>
</dbReference>
<evidence type="ECO:0000313" key="2">
    <source>
        <dbReference type="Proteomes" id="UP000003009"/>
    </source>
</evidence>